<comment type="caution">
    <text evidence="1">The sequence shown here is derived from an EMBL/GenBank/DDBJ whole genome shotgun (WGS) entry which is preliminary data.</text>
</comment>
<evidence type="ECO:0000313" key="2">
    <source>
        <dbReference type="Proteomes" id="UP001219525"/>
    </source>
</evidence>
<organism evidence="1 2">
    <name type="scientific">Mycena pura</name>
    <dbReference type="NCBI Taxonomy" id="153505"/>
    <lineage>
        <taxon>Eukaryota</taxon>
        <taxon>Fungi</taxon>
        <taxon>Dikarya</taxon>
        <taxon>Basidiomycota</taxon>
        <taxon>Agaricomycotina</taxon>
        <taxon>Agaricomycetes</taxon>
        <taxon>Agaricomycetidae</taxon>
        <taxon>Agaricales</taxon>
        <taxon>Marasmiineae</taxon>
        <taxon>Mycenaceae</taxon>
        <taxon>Mycena</taxon>
    </lineage>
</organism>
<dbReference type="EMBL" id="JARJCW010000092">
    <property type="protein sequence ID" value="KAJ7195266.1"/>
    <property type="molecule type" value="Genomic_DNA"/>
</dbReference>
<dbReference type="AlphaFoldDB" id="A0AAD6UYN6"/>
<sequence>MQSVVVVWLTSPQLQLRTPIVSKSLKPITLTVSPEERGRLGMQELLQQLDASVPPPPDPIILLR</sequence>
<protein>
    <submittedName>
        <fullName evidence="1">Uncharacterized protein</fullName>
    </submittedName>
</protein>
<accession>A0AAD6UYN6</accession>
<dbReference type="Proteomes" id="UP001219525">
    <property type="component" value="Unassembled WGS sequence"/>
</dbReference>
<keyword evidence="2" id="KW-1185">Reference proteome</keyword>
<proteinExistence type="predicted"/>
<gene>
    <name evidence="1" type="ORF">GGX14DRAFT_575795</name>
</gene>
<evidence type="ECO:0000313" key="1">
    <source>
        <dbReference type="EMBL" id="KAJ7195266.1"/>
    </source>
</evidence>
<reference evidence="1" key="1">
    <citation type="submission" date="2023-03" db="EMBL/GenBank/DDBJ databases">
        <title>Massive genome expansion in bonnet fungi (Mycena s.s.) driven by repeated elements and novel gene families across ecological guilds.</title>
        <authorList>
            <consortium name="Lawrence Berkeley National Laboratory"/>
            <person name="Harder C.B."/>
            <person name="Miyauchi S."/>
            <person name="Viragh M."/>
            <person name="Kuo A."/>
            <person name="Thoen E."/>
            <person name="Andreopoulos B."/>
            <person name="Lu D."/>
            <person name="Skrede I."/>
            <person name="Drula E."/>
            <person name="Henrissat B."/>
            <person name="Morin E."/>
            <person name="Kohler A."/>
            <person name="Barry K."/>
            <person name="LaButti K."/>
            <person name="Morin E."/>
            <person name="Salamov A."/>
            <person name="Lipzen A."/>
            <person name="Mereny Z."/>
            <person name="Hegedus B."/>
            <person name="Baldrian P."/>
            <person name="Stursova M."/>
            <person name="Weitz H."/>
            <person name="Taylor A."/>
            <person name="Grigoriev I.V."/>
            <person name="Nagy L.G."/>
            <person name="Martin F."/>
            <person name="Kauserud H."/>
        </authorList>
    </citation>
    <scope>NUCLEOTIDE SEQUENCE</scope>
    <source>
        <strain evidence="1">9144</strain>
    </source>
</reference>
<name>A0AAD6UYN6_9AGAR</name>